<gene>
    <name evidence="1" type="ORF">VT99_14452</name>
</gene>
<evidence type="ECO:0000313" key="2">
    <source>
        <dbReference type="Proteomes" id="UP000286862"/>
    </source>
</evidence>
<evidence type="ECO:0000313" key="1">
    <source>
        <dbReference type="EMBL" id="RWX42779.1"/>
    </source>
</evidence>
<dbReference type="AlphaFoldDB" id="A0A3S3QN87"/>
<dbReference type="Gene3D" id="2.40.10.220">
    <property type="entry name" value="predicted glycosyltransferase like domains"/>
    <property type="match status" value="1"/>
</dbReference>
<accession>A0A3S3QN87</accession>
<comment type="caution">
    <text evidence="1">The sequence shown here is derived from an EMBL/GenBank/DDBJ whole genome shotgun (WGS) entry which is preliminary data.</text>
</comment>
<dbReference type="Proteomes" id="UP000286862">
    <property type="component" value="Unassembled WGS sequence"/>
</dbReference>
<name>A0A3S3QN87_9BACT</name>
<reference evidence="1 2" key="1">
    <citation type="submission" date="2017-01" db="EMBL/GenBank/DDBJ databases">
        <title>The cable genome- insights into the physiology and evolution of filamentous bacteria capable of sulfide oxidation via long distance electron transfer.</title>
        <authorList>
            <person name="Schreiber L."/>
            <person name="Bjerg J.T."/>
            <person name="Boggild A."/>
            <person name="Van De Vossenberg J."/>
            <person name="Meysman F."/>
            <person name="Nielsen L.P."/>
            <person name="Schramm A."/>
            <person name="Kjeldsen K.U."/>
        </authorList>
    </citation>
    <scope>NUCLEOTIDE SEQUENCE [LARGE SCALE GENOMIC DNA]</scope>
    <source>
        <strain evidence="1">A2</strain>
    </source>
</reference>
<protein>
    <submittedName>
        <fullName evidence="1">Uncharacterized protein</fullName>
    </submittedName>
</protein>
<organism evidence="1 2">
    <name type="scientific">Candidatus Electrothrix marina</name>
    <dbReference type="NCBI Taxonomy" id="1859130"/>
    <lineage>
        <taxon>Bacteria</taxon>
        <taxon>Pseudomonadati</taxon>
        <taxon>Thermodesulfobacteriota</taxon>
        <taxon>Desulfobulbia</taxon>
        <taxon>Desulfobulbales</taxon>
        <taxon>Desulfobulbaceae</taxon>
        <taxon>Candidatus Electrothrix</taxon>
    </lineage>
</organism>
<proteinExistence type="predicted"/>
<dbReference type="EMBL" id="MTKQ01000445">
    <property type="protein sequence ID" value="RWX42779.1"/>
    <property type="molecule type" value="Genomic_DNA"/>
</dbReference>
<sequence length="101" mass="11121">QQAGDICSVILNPSEIDVDLEIHAACSSIRVDKDGIALEFISMRLKDFCALQTVLLNEADDPFVLGTEFVNNADLELEGDLIICKRHRPHPLDIGGQEEVC</sequence>
<feature type="non-terminal residue" evidence="1">
    <location>
        <position position="1"/>
    </location>
</feature>